<feature type="domain" description="Bacterial type II secretion system protein E" evidence="2">
    <location>
        <begin position="23"/>
        <end position="286"/>
    </location>
</feature>
<dbReference type="PANTHER" id="PTHR30486">
    <property type="entry name" value="TWITCHING MOTILITY PROTEIN PILT"/>
    <property type="match status" value="1"/>
</dbReference>
<dbReference type="Pfam" id="PF00437">
    <property type="entry name" value="T2SSE"/>
    <property type="match status" value="1"/>
</dbReference>
<accession>A0A6J6FS56</accession>
<proteinExistence type="inferred from homology"/>
<name>A0A6J6FS56_9ZZZZ</name>
<dbReference type="PANTHER" id="PTHR30486:SF6">
    <property type="entry name" value="TYPE IV PILUS RETRACTATION ATPASE PILT"/>
    <property type="match status" value="1"/>
</dbReference>
<dbReference type="InterPro" id="IPR027417">
    <property type="entry name" value="P-loop_NTPase"/>
</dbReference>
<protein>
    <submittedName>
        <fullName evidence="3">Unannotated protein</fullName>
    </submittedName>
</protein>
<evidence type="ECO:0000313" key="3">
    <source>
        <dbReference type="EMBL" id="CAB4591637.1"/>
    </source>
</evidence>
<dbReference type="GO" id="GO:0016887">
    <property type="term" value="F:ATP hydrolysis activity"/>
    <property type="evidence" value="ECO:0007669"/>
    <property type="project" value="InterPro"/>
</dbReference>
<gene>
    <name evidence="3" type="ORF">UFOPK1826_00094</name>
</gene>
<reference evidence="3" key="1">
    <citation type="submission" date="2020-05" db="EMBL/GenBank/DDBJ databases">
        <authorList>
            <person name="Chiriac C."/>
            <person name="Salcher M."/>
            <person name="Ghai R."/>
            <person name="Kavagutti S V."/>
        </authorList>
    </citation>
    <scope>NUCLEOTIDE SEQUENCE</scope>
</reference>
<comment type="similarity">
    <text evidence="1">Belongs to the GSP E family.</text>
</comment>
<dbReference type="CDD" id="cd01130">
    <property type="entry name" value="VirB11-like_ATPase"/>
    <property type="match status" value="1"/>
</dbReference>
<evidence type="ECO:0000256" key="1">
    <source>
        <dbReference type="ARBA" id="ARBA00006611"/>
    </source>
</evidence>
<dbReference type="Gene3D" id="3.30.450.380">
    <property type="match status" value="1"/>
</dbReference>
<organism evidence="3">
    <name type="scientific">freshwater metagenome</name>
    <dbReference type="NCBI Taxonomy" id="449393"/>
    <lineage>
        <taxon>unclassified sequences</taxon>
        <taxon>metagenomes</taxon>
        <taxon>ecological metagenomes</taxon>
    </lineage>
</organism>
<dbReference type="Gene3D" id="3.40.50.300">
    <property type="entry name" value="P-loop containing nucleotide triphosphate hydrolases"/>
    <property type="match status" value="1"/>
</dbReference>
<dbReference type="InterPro" id="IPR001482">
    <property type="entry name" value="T2SS/T4SS_dom"/>
</dbReference>
<dbReference type="AlphaFoldDB" id="A0A6J6FS56"/>
<evidence type="ECO:0000259" key="2">
    <source>
        <dbReference type="Pfam" id="PF00437"/>
    </source>
</evidence>
<dbReference type="SUPFAM" id="SSF52540">
    <property type="entry name" value="P-loop containing nucleoside triphosphate hydrolases"/>
    <property type="match status" value="1"/>
</dbReference>
<sequence length="318" mass="35196">MSRAVLTRAAPKVHSRLDEFFRDEDIREVMVNAGSQVWIERDGELSQVGTIHPDDTRAFIERTLLPLGRRIDITSPVVDARLSDGSRLCAVIPPIAVDGPCVAIRRFAAKQMQLEDFAPPEIAALLQQLIYDRRNILVSGAASAGKTTLLNALCDYLQTNERIVTIEDIAELRLNHEHVLRLEARPASPDGNQEISTRSLVRTALRLRPDRLIIGEVRGAETLDMLAAMNTGHSGSMSTIHANSSRDAVRRVESLVLQHAANWSRDVVQDHVCSSINAIVHVARHLNGARSVEEILLLDGDRNYFLVQHGQIIGEPSV</sequence>
<dbReference type="EMBL" id="CAEZUN010000007">
    <property type="protein sequence ID" value="CAB4591637.1"/>
    <property type="molecule type" value="Genomic_DNA"/>
</dbReference>
<dbReference type="InterPro" id="IPR050921">
    <property type="entry name" value="T4SS_GSP_E_ATPase"/>
</dbReference>